<evidence type="ECO:0000259" key="6">
    <source>
        <dbReference type="Pfam" id="PF01266"/>
    </source>
</evidence>
<keyword evidence="2" id="KW-0784">Thiamine biosynthesis</keyword>
<name>A0ABU2H159_9ACTN</name>
<dbReference type="NCBIfam" id="TIGR02352">
    <property type="entry name" value="thiamin_ThiO"/>
    <property type="match status" value="1"/>
</dbReference>
<protein>
    <recommendedName>
        <fullName evidence="5">glycine oxidase</fullName>
        <ecNumber evidence="5">1.4.3.19</ecNumber>
    </recommendedName>
</protein>
<evidence type="ECO:0000313" key="8">
    <source>
        <dbReference type="Proteomes" id="UP001250214"/>
    </source>
</evidence>
<evidence type="ECO:0000256" key="4">
    <source>
        <dbReference type="ARBA" id="ARBA00049872"/>
    </source>
</evidence>
<dbReference type="Proteomes" id="UP001250214">
    <property type="component" value="Unassembled WGS sequence"/>
</dbReference>
<proteinExistence type="predicted"/>
<comment type="caution">
    <text evidence="7">The sequence shown here is derived from an EMBL/GenBank/DDBJ whole genome shotgun (WGS) entry which is preliminary data.</text>
</comment>
<organism evidence="7 8">
    <name type="scientific">Lipingzhangella rawalii</name>
    <dbReference type="NCBI Taxonomy" id="2055835"/>
    <lineage>
        <taxon>Bacteria</taxon>
        <taxon>Bacillati</taxon>
        <taxon>Actinomycetota</taxon>
        <taxon>Actinomycetes</taxon>
        <taxon>Streptosporangiales</taxon>
        <taxon>Nocardiopsidaceae</taxon>
        <taxon>Lipingzhangella</taxon>
    </lineage>
</organism>
<evidence type="ECO:0000313" key="7">
    <source>
        <dbReference type="EMBL" id="MDS1268727.1"/>
    </source>
</evidence>
<keyword evidence="3 7" id="KW-0560">Oxidoreductase</keyword>
<dbReference type="Pfam" id="PF01266">
    <property type="entry name" value="DAO"/>
    <property type="match status" value="1"/>
</dbReference>
<dbReference type="SUPFAM" id="SSF51905">
    <property type="entry name" value="FAD/NAD(P)-binding domain"/>
    <property type="match status" value="1"/>
</dbReference>
<comment type="catalytic activity">
    <reaction evidence="4">
        <text>glycine + O2 + H2O = glyoxylate + H2O2 + NH4(+)</text>
        <dbReference type="Rhea" id="RHEA:11532"/>
        <dbReference type="ChEBI" id="CHEBI:15377"/>
        <dbReference type="ChEBI" id="CHEBI:15379"/>
        <dbReference type="ChEBI" id="CHEBI:16240"/>
        <dbReference type="ChEBI" id="CHEBI:28938"/>
        <dbReference type="ChEBI" id="CHEBI:36655"/>
        <dbReference type="ChEBI" id="CHEBI:57305"/>
        <dbReference type="EC" id="1.4.3.19"/>
    </reaction>
</comment>
<dbReference type="Gene3D" id="3.30.9.10">
    <property type="entry name" value="D-Amino Acid Oxidase, subunit A, domain 2"/>
    <property type="match status" value="1"/>
</dbReference>
<sequence>MVAGAGSRLDTIVVGGGIIGLATAWRLGRRGQRVMVVDSAHPHAASQVAAGMLTPATEASFGEEPLMRLAMASRDLYPSFVAEVDADRGHSPPASGSGYHRTGTLQVAFDQDDLARLDELRLLQDRIGVRTERLTSRACRRLEPGLAPGVRGGILAPDDHSVDPRALTTALYSAATRRGVQLHTGRVRELCVRRTEESTASAAPEPDAAVSGIRLDTGETVEASTVVLATGAWASELLPRDLAQHLCVDIRPVKGEVLRLRPAAGARRGSGALVSRTVRGLVRGSPVYLVPRDTGEIVLGATQEELGFDASLTAEGVWRLLRDAHELVPGVGELEITETSVGFRPGSPDNGPLLGPTGVPGLQLAAGHSRHGVLLAPITAEALAQSVTTGTLPAAAADFAATRFTDRTFTAQEVQA</sequence>
<evidence type="ECO:0000256" key="3">
    <source>
        <dbReference type="ARBA" id="ARBA00023002"/>
    </source>
</evidence>
<evidence type="ECO:0000256" key="5">
    <source>
        <dbReference type="ARBA" id="ARBA00050018"/>
    </source>
</evidence>
<comment type="pathway">
    <text evidence="1">Cofactor biosynthesis; thiamine diphosphate biosynthesis.</text>
</comment>
<dbReference type="PANTHER" id="PTHR13847">
    <property type="entry name" value="SARCOSINE DEHYDROGENASE-RELATED"/>
    <property type="match status" value="1"/>
</dbReference>
<dbReference type="GO" id="GO:0043799">
    <property type="term" value="F:glycine oxidase activity"/>
    <property type="evidence" value="ECO:0007669"/>
    <property type="project" value="UniProtKB-EC"/>
</dbReference>
<dbReference type="Gene3D" id="3.50.50.60">
    <property type="entry name" value="FAD/NAD(P)-binding domain"/>
    <property type="match status" value="1"/>
</dbReference>
<gene>
    <name evidence="7" type="primary">thiO</name>
    <name evidence="7" type="ORF">RIF23_00290</name>
</gene>
<keyword evidence="8" id="KW-1185">Reference proteome</keyword>
<feature type="domain" description="FAD dependent oxidoreductase" evidence="6">
    <location>
        <begin position="10"/>
        <end position="385"/>
    </location>
</feature>
<dbReference type="InterPro" id="IPR006076">
    <property type="entry name" value="FAD-dep_OxRdtase"/>
</dbReference>
<accession>A0ABU2H159</accession>
<dbReference type="InterPro" id="IPR036188">
    <property type="entry name" value="FAD/NAD-bd_sf"/>
</dbReference>
<evidence type="ECO:0000256" key="1">
    <source>
        <dbReference type="ARBA" id="ARBA00004948"/>
    </source>
</evidence>
<dbReference type="InterPro" id="IPR012727">
    <property type="entry name" value="Gly_oxidase_ThiO"/>
</dbReference>
<dbReference type="EC" id="1.4.3.19" evidence="5"/>
<dbReference type="EMBL" id="JAVLVT010000001">
    <property type="protein sequence ID" value="MDS1268727.1"/>
    <property type="molecule type" value="Genomic_DNA"/>
</dbReference>
<reference evidence="8" key="1">
    <citation type="submission" date="2023-07" db="EMBL/GenBank/DDBJ databases">
        <title>Novel species in the genus Lipingzhangella isolated from Sambhar Salt Lake.</title>
        <authorList>
            <person name="Jiya N."/>
            <person name="Kajale S."/>
            <person name="Sharma A."/>
        </authorList>
    </citation>
    <scope>NUCLEOTIDE SEQUENCE [LARGE SCALE GENOMIC DNA]</scope>
    <source>
        <strain evidence="8">LS1_29</strain>
    </source>
</reference>
<evidence type="ECO:0000256" key="2">
    <source>
        <dbReference type="ARBA" id="ARBA00022977"/>
    </source>
</evidence>
<dbReference type="PANTHER" id="PTHR13847:SF289">
    <property type="entry name" value="GLYCINE OXIDASE"/>
    <property type="match status" value="1"/>
</dbReference>
<dbReference type="SUPFAM" id="SSF54373">
    <property type="entry name" value="FAD-linked reductases, C-terminal domain"/>
    <property type="match status" value="1"/>
</dbReference>